<keyword evidence="2" id="KW-1185">Reference proteome</keyword>
<dbReference type="Proteomes" id="UP001177021">
    <property type="component" value="Unassembled WGS sequence"/>
</dbReference>
<proteinExistence type="predicted"/>
<evidence type="ECO:0000313" key="1">
    <source>
        <dbReference type="EMBL" id="CAJ2659970.1"/>
    </source>
</evidence>
<reference evidence="1" key="1">
    <citation type="submission" date="2023-10" db="EMBL/GenBank/DDBJ databases">
        <authorList>
            <person name="Rodriguez Cubillos JULIANA M."/>
            <person name="De Vega J."/>
        </authorList>
    </citation>
    <scope>NUCLEOTIDE SEQUENCE</scope>
</reference>
<comment type="caution">
    <text evidence="1">The sequence shown here is derived from an EMBL/GenBank/DDBJ whole genome shotgun (WGS) entry which is preliminary data.</text>
</comment>
<accession>A0ACB0KS14</accession>
<gene>
    <name evidence="1" type="ORF">MILVUS5_LOCUS26021</name>
</gene>
<organism evidence="1 2">
    <name type="scientific">Trifolium pratense</name>
    <name type="common">Red clover</name>
    <dbReference type="NCBI Taxonomy" id="57577"/>
    <lineage>
        <taxon>Eukaryota</taxon>
        <taxon>Viridiplantae</taxon>
        <taxon>Streptophyta</taxon>
        <taxon>Embryophyta</taxon>
        <taxon>Tracheophyta</taxon>
        <taxon>Spermatophyta</taxon>
        <taxon>Magnoliopsida</taxon>
        <taxon>eudicotyledons</taxon>
        <taxon>Gunneridae</taxon>
        <taxon>Pentapetalae</taxon>
        <taxon>rosids</taxon>
        <taxon>fabids</taxon>
        <taxon>Fabales</taxon>
        <taxon>Fabaceae</taxon>
        <taxon>Papilionoideae</taxon>
        <taxon>50 kb inversion clade</taxon>
        <taxon>NPAAA clade</taxon>
        <taxon>Hologalegina</taxon>
        <taxon>IRL clade</taxon>
        <taxon>Trifolieae</taxon>
        <taxon>Trifolium</taxon>
    </lineage>
</organism>
<sequence>MTRLMKVRERKKRIIAMFIIYMDMLNNFMLLAIMLCYHALSKRLKKRKRSWDCYERSLIREVHFRRIIYNSDLACIENTRMDRAAFHKLCDMLKVIGGLLPTRHMCVEELVAMFLHILAHHVKNRMIRRQFVRSGETISRHFTNVLLSVLRCHKELLKQPKPILEGNTDERWKYFKNCLGALDGTYIKVNVPEADKSRYRTRKGEIATNVLGVCSPDLQFIYVLPGWEGSAADSRVLRDAISRPNGLKVPQGYYYLCDAGYMNGEGFLTPYRGQRYHLSEWRNGLQPSTPKEFFNMKHSSARNVIERCFGLLKGRWAILREKSFYPVKTQGRIITACCLLHNHIRKEMVLDPLERNLGYDEVSDEVMSGDMITTVEPSTAWSQWRDNFALEIFNRWRGGNH</sequence>
<name>A0ACB0KS14_TRIPR</name>
<evidence type="ECO:0000313" key="2">
    <source>
        <dbReference type="Proteomes" id="UP001177021"/>
    </source>
</evidence>
<dbReference type="EMBL" id="CASHSV030000311">
    <property type="protein sequence ID" value="CAJ2659970.1"/>
    <property type="molecule type" value="Genomic_DNA"/>
</dbReference>
<protein>
    <submittedName>
        <fullName evidence="1">Uncharacterized protein</fullName>
    </submittedName>
</protein>